<dbReference type="EMBL" id="CP061799">
    <property type="protein sequence ID" value="QTA78257.1"/>
    <property type="molecule type" value="Genomic_DNA"/>
</dbReference>
<dbReference type="Pfam" id="PF14602">
    <property type="entry name" value="Hexapep_2"/>
    <property type="match status" value="1"/>
</dbReference>
<dbReference type="KEGG" id="dli:dnl_04770"/>
<evidence type="ECO:0000256" key="1">
    <source>
        <dbReference type="ARBA" id="ARBA00022679"/>
    </source>
</evidence>
<keyword evidence="2" id="KW-0677">Repeat</keyword>
<reference evidence="4" key="1">
    <citation type="journal article" date="2021" name="Microb. Physiol.">
        <title>Proteogenomic Insights into the Physiology of Marine, Sulfate-Reducing, Filamentous Desulfonema limicola and Desulfonema magnum.</title>
        <authorList>
            <person name="Schnaars V."/>
            <person name="Wohlbrand L."/>
            <person name="Scheve S."/>
            <person name="Hinrichs C."/>
            <person name="Reinhardt R."/>
            <person name="Rabus R."/>
        </authorList>
    </citation>
    <scope>NUCLEOTIDE SEQUENCE</scope>
    <source>
        <strain evidence="4">5ac10</strain>
    </source>
</reference>
<dbReference type="PANTHER" id="PTHR23416">
    <property type="entry name" value="SIALIC ACID SYNTHASE-RELATED"/>
    <property type="match status" value="1"/>
</dbReference>
<protein>
    <submittedName>
        <fullName evidence="4">Transferase hexapeptide repeat containing protein</fullName>
    </submittedName>
</protein>
<accession>A0A975B3R1</accession>
<proteinExistence type="predicted"/>
<dbReference type="CDD" id="cd04647">
    <property type="entry name" value="LbH_MAT_like"/>
    <property type="match status" value="1"/>
</dbReference>
<evidence type="ECO:0000256" key="2">
    <source>
        <dbReference type="ARBA" id="ARBA00022737"/>
    </source>
</evidence>
<evidence type="ECO:0000313" key="4">
    <source>
        <dbReference type="EMBL" id="QTA78257.1"/>
    </source>
</evidence>
<dbReference type="InterPro" id="IPR018357">
    <property type="entry name" value="Hexapep_transf_CS"/>
</dbReference>
<keyword evidence="5" id="KW-1185">Reference proteome</keyword>
<dbReference type="PROSITE" id="PS00101">
    <property type="entry name" value="HEXAPEP_TRANSFERASES"/>
    <property type="match status" value="1"/>
</dbReference>
<evidence type="ECO:0000256" key="3">
    <source>
        <dbReference type="ARBA" id="ARBA00023315"/>
    </source>
</evidence>
<keyword evidence="3" id="KW-0012">Acyltransferase</keyword>
<dbReference type="Gene3D" id="2.160.10.10">
    <property type="entry name" value="Hexapeptide repeat proteins"/>
    <property type="match status" value="1"/>
</dbReference>
<dbReference type="InterPro" id="IPR011004">
    <property type="entry name" value="Trimer_LpxA-like_sf"/>
</dbReference>
<keyword evidence="1 4" id="KW-0808">Transferase</keyword>
<dbReference type="InterPro" id="IPR051159">
    <property type="entry name" value="Hexapeptide_acetyltransf"/>
</dbReference>
<organism evidence="4 5">
    <name type="scientific">Desulfonema limicola</name>
    <dbReference type="NCBI Taxonomy" id="45656"/>
    <lineage>
        <taxon>Bacteria</taxon>
        <taxon>Pseudomonadati</taxon>
        <taxon>Thermodesulfobacteriota</taxon>
        <taxon>Desulfobacteria</taxon>
        <taxon>Desulfobacterales</taxon>
        <taxon>Desulfococcaceae</taxon>
        <taxon>Desulfonema</taxon>
    </lineage>
</organism>
<dbReference type="InterPro" id="IPR001451">
    <property type="entry name" value="Hexapep"/>
</dbReference>
<sequence>MRKDHRPYYIKKLYLKFQKFYVNHFLRPQFDHMGKGGTFMKPWHVEIFGPCIELGDFSTIIAAPDRKIRFSVWPDKKDKGYIKIGNYCLVCPGVRIGAACGVDIGHNCMIASNTYITDSDWHDIYNRVSTGTSMPVKIEENVWIGDSAIICKGVTIGKNSIIGAGAVITKDVPSNVVAAGNPAKVVKQLDLEEKMITRSHWLSDPGSLSREFDKWDRAVLQNNTFLHWVRYMLFPMKKD</sequence>
<dbReference type="AlphaFoldDB" id="A0A975B3R1"/>
<dbReference type="RefSeq" id="WP_207690142.1">
    <property type="nucleotide sequence ID" value="NZ_CP061799.1"/>
</dbReference>
<evidence type="ECO:0000313" key="5">
    <source>
        <dbReference type="Proteomes" id="UP000663720"/>
    </source>
</evidence>
<dbReference type="GO" id="GO:0016746">
    <property type="term" value="F:acyltransferase activity"/>
    <property type="evidence" value="ECO:0007669"/>
    <property type="project" value="UniProtKB-KW"/>
</dbReference>
<dbReference type="SUPFAM" id="SSF51161">
    <property type="entry name" value="Trimeric LpxA-like enzymes"/>
    <property type="match status" value="1"/>
</dbReference>
<gene>
    <name evidence="4" type="ORF">dnl_04770</name>
</gene>
<name>A0A975B3R1_9BACT</name>
<dbReference type="Proteomes" id="UP000663720">
    <property type="component" value="Chromosome"/>
</dbReference>
<dbReference type="Pfam" id="PF00132">
    <property type="entry name" value="Hexapep"/>
    <property type="match status" value="1"/>
</dbReference>